<dbReference type="AlphaFoldDB" id="A0A918DNP6"/>
<dbReference type="Pfam" id="PF00482">
    <property type="entry name" value="T2SSF"/>
    <property type="match status" value="1"/>
</dbReference>
<feature type="transmembrane region" description="Helical" evidence="8">
    <location>
        <begin position="147"/>
        <end position="169"/>
    </location>
</feature>
<evidence type="ECO:0000256" key="8">
    <source>
        <dbReference type="SAM" id="Phobius"/>
    </source>
</evidence>
<dbReference type="InterPro" id="IPR018076">
    <property type="entry name" value="T2SS_GspF_dom"/>
</dbReference>
<sequence length="317" mass="35023">MVEGVARQTDSRHAGDWDAEQSRSLAALLGAGLSPVQAVEVLRQQYPQHGWLLAKLLRRLRQGRPLADALRGLDLYDRQALLLLEAAGLAGRQPEALRLIATAGERQRRLQARLRAQLWLPLAMLLLASLAGLLLRMHWYGQPAGGALLAVTLPFGAAVAATTLMLRLLRRDSGFWLSWGWRLGLQRLALYRRWFDYRFLLLLRWPFEAGVSAAEAARLAGGMLDLPAYRRKLASARRRLDAGEALVPSLANEALLMTASSREQLAAAEAAGRLPEAIGHRLEVEGAGLDLCLDAFYEWLPRIYYLAVLSLGLGTLI</sequence>
<dbReference type="EMBL" id="BMLT01000001">
    <property type="protein sequence ID" value="GGO77022.1"/>
    <property type="molecule type" value="Genomic_DNA"/>
</dbReference>
<dbReference type="InterPro" id="IPR003004">
    <property type="entry name" value="GspF/PilC"/>
</dbReference>
<keyword evidence="11" id="KW-1185">Reference proteome</keyword>
<feature type="domain" description="Type II secretion system protein GspF" evidence="9">
    <location>
        <begin position="23"/>
        <end position="135"/>
    </location>
</feature>
<comment type="subcellular location">
    <subcellularLocation>
        <location evidence="1">Cell inner membrane</location>
        <topology evidence="1">Multi-pass membrane protein</topology>
    </subcellularLocation>
</comment>
<dbReference type="PANTHER" id="PTHR30012">
    <property type="entry name" value="GENERAL SECRETION PATHWAY PROTEIN"/>
    <property type="match status" value="1"/>
</dbReference>
<keyword evidence="5 8" id="KW-0812">Transmembrane</keyword>
<evidence type="ECO:0000313" key="11">
    <source>
        <dbReference type="Proteomes" id="UP000599578"/>
    </source>
</evidence>
<name>A0A918DNP6_9GAMM</name>
<dbReference type="RefSeq" id="WP_188858058.1">
    <property type="nucleotide sequence ID" value="NZ_BMLT01000001.1"/>
</dbReference>
<gene>
    <name evidence="10" type="ORF">GCM10011348_05640</name>
</gene>
<dbReference type="Proteomes" id="UP000599578">
    <property type="component" value="Unassembled WGS sequence"/>
</dbReference>
<evidence type="ECO:0000256" key="2">
    <source>
        <dbReference type="ARBA" id="ARBA00005745"/>
    </source>
</evidence>
<evidence type="ECO:0000256" key="7">
    <source>
        <dbReference type="ARBA" id="ARBA00023136"/>
    </source>
</evidence>
<evidence type="ECO:0000256" key="1">
    <source>
        <dbReference type="ARBA" id="ARBA00004429"/>
    </source>
</evidence>
<evidence type="ECO:0000256" key="5">
    <source>
        <dbReference type="ARBA" id="ARBA00022692"/>
    </source>
</evidence>
<reference evidence="10 11" key="1">
    <citation type="journal article" date="2014" name="Int. J. Syst. Evol. Microbiol.">
        <title>Complete genome sequence of Corynebacterium casei LMG S-19264T (=DSM 44701T), isolated from a smear-ripened cheese.</title>
        <authorList>
            <consortium name="US DOE Joint Genome Institute (JGI-PGF)"/>
            <person name="Walter F."/>
            <person name="Albersmeier A."/>
            <person name="Kalinowski J."/>
            <person name="Ruckert C."/>
        </authorList>
    </citation>
    <scope>NUCLEOTIDE SEQUENCE [LARGE SCALE GENOMIC DNA]</scope>
    <source>
        <strain evidence="10 11">CGMCC 1.7286</strain>
    </source>
</reference>
<comment type="caution">
    <text evidence="10">The sequence shown here is derived from an EMBL/GenBank/DDBJ whole genome shotgun (WGS) entry which is preliminary data.</text>
</comment>
<dbReference type="PANTHER" id="PTHR30012:SF7">
    <property type="entry name" value="PROTEIN TRANSPORT PROTEIN HOFC HOMOLOG"/>
    <property type="match status" value="1"/>
</dbReference>
<dbReference type="Gene3D" id="1.20.81.30">
    <property type="entry name" value="Type II secretion system (T2SS), domain F"/>
    <property type="match status" value="2"/>
</dbReference>
<evidence type="ECO:0000256" key="3">
    <source>
        <dbReference type="ARBA" id="ARBA00022475"/>
    </source>
</evidence>
<dbReference type="GO" id="GO:0015628">
    <property type="term" value="P:protein secretion by the type II secretion system"/>
    <property type="evidence" value="ECO:0007669"/>
    <property type="project" value="TreeGrafter"/>
</dbReference>
<keyword evidence="6 8" id="KW-1133">Transmembrane helix</keyword>
<protein>
    <recommendedName>
        <fullName evidence="9">Type II secretion system protein GspF domain-containing protein</fullName>
    </recommendedName>
</protein>
<evidence type="ECO:0000313" key="10">
    <source>
        <dbReference type="EMBL" id="GGO77022.1"/>
    </source>
</evidence>
<feature type="transmembrane region" description="Helical" evidence="8">
    <location>
        <begin position="116"/>
        <end position="135"/>
    </location>
</feature>
<dbReference type="InterPro" id="IPR042094">
    <property type="entry name" value="T2SS_GspF_sf"/>
</dbReference>
<keyword evidence="7 8" id="KW-0472">Membrane</keyword>
<accession>A0A918DNP6</accession>
<keyword evidence="3" id="KW-1003">Cell membrane</keyword>
<comment type="similarity">
    <text evidence="2">Belongs to the GSP F family.</text>
</comment>
<evidence type="ECO:0000256" key="4">
    <source>
        <dbReference type="ARBA" id="ARBA00022519"/>
    </source>
</evidence>
<evidence type="ECO:0000259" key="9">
    <source>
        <dbReference type="Pfam" id="PF00482"/>
    </source>
</evidence>
<dbReference type="GO" id="GO:0005886">
    <property type="term" value="C:plasma membrane"/>
    <property type="evidence" value="ECO:0007669"/>
    <property type="project" value="UniProtKB-SubCell"/>
</dbReference>
<organism evidence="10 11">
    <name type="scientific">Marinobacterium nitratireducens</name>
    <dbReference type="NCBI Taxonomy" id="518897"/>
    <lineage>
        <taxon>Bacteria</taxon>
        <taxon>Pseudomonadati</taxon>
        <taxon>Pseudomonadota</taxon>
        <taxon>Gammaproteobacteria</taxon>
        <taxon>Oceanospirillales</taxon>
        <taxon>Oceanospirillaceae</taxon>
        <taxon>Marinobacterium</taxon>
    </lineage>
</organism>
<proteinExistence type="inferred from homology"/>
<keyword evidence="4" id="KW-0997">Cell inner membrane</keyword>
<evidence type="ECO:0000256" key="6">
    <source>
        <dbReference type="ARBA" id="ARBA00022989"/>
    </source>
</evidence>